<comment type="caution">
    <text evidence="1">The sequence shown here is derived from an EMBL/GenBank/DDBJ whole genome shotgun (WGS) entry which is preliminary data.</text>
</comment>
<accession>A0A0V7ZCY1</accession>
<dbReference type="OrthoDB" id="143227at2"/>
<dbReference type="InterPro" id="IPR014746">
    <property type="entry name" value="Gln_synth/guanido_kin_cat_dom"/>
</dbReference>
<protein>
    <submittedName>
        <fullName evidence="1">Glutamate--cysteine ligase</fullName>
    </submittedName>
</protein>
<proteinExistence type="predicted"/>
<sequence length="371" mass="42496">MMFYFGIEHEVAFLDNAGNFADFSRTKFKDFCQIIDKLPFYPDDYPELRVGDAGIKKKRWYIEGFERFLDSEQVVECVPKGIEIRTTINSTIQDTITELFDSFSFLREVSLKFGYLPVLVSFNPYYDVFQPNPPLNEYEIQRRKVSPEKQTANIPMLTYGPDLNISVADLPVERVIDIGSKLTYYSPYIVPFSYTSPFYQGKLWEGLSVRTFVRTGQRPATMVFVKKRSELIKSIPSLTKIARIPAEVGRIEFKAFDSCDDFSIYAALLALLKGMVLDESLPGRAMIPDPALHQLSAREGFSNESIFIHAGKILQAVEISLAKDPDRELLTPLKHLLDKRETPAHEMVRNFHKLGSIEETLKHTYLKNTSI</sequence>
<dbReference type="Gene3D" id="3.30.590.20">
    <property type="match status" value="1"/>
</dbReference>
<keyword evidence="1" id="KW-0436">Ligase</keyword>
<dbReference type="EMBL" id="LMTZ01000157">
    <property type="protein sequence ID" value="KST62386.1"/>
    <property type="molecule type" value="Genomic_DNA"/>
</dbReference>
<dbReference type="SUPFAM" id="SSF55931">
    <property type="entry name" value="Glutamine synthetase/guanido kinase"/>
    <property type="match status" value="1"/>
</dbReference>
<dbReference type="GO" id="GO:0016874">
    <property type="term" value="F:ligase activity"/>
    <property type="evidence" value="ECO:0007669"/>
    <property type="project" value="UniProtKB-KW"/>
</dbReference>
<dbReference type="AlphaFoldDB" id="A0A0V7ZCY1"/>
<keyword evidence="2" id="KW-1185">Reference proteome</keyword>
<evidence type="ECO:0000313" key="1">
    <source>
        <dbReference type="EMBL" id="KST62386.1"/>
    </source>
</evidence>
<gene>
    <name evidence="1" type="ORF">BC008_09455</name>
</gene>
<dbReference type="Proteomes" id="UP000053372">
    <property type="component" value="Unassembled WGS sequence"/>
</dbReference>
<organism evidence="1 2">
    <name type="scientific">Mastigocoleus testarum BC008</name>
    <dbReference type="NCBI Taxonomy" id="371196"/>
    <lineage>
        <taxon>Bacteria</taxon>
        <taxon>Bacillati</taxon>
        <taxon>Cyanobacteriota</taxon>
        <taxon>Cyanophyceae</taxon>
        <taxon>Nostocales</taxon>
        <taxon>Hapalosiphonaceae</taxon>
        <taxon>Mastigocoleus</taxon>
    </lineage>
</organism>
<name>A0A0V7ZCY1_9CYAN</name>
<reference evidence="1 2" key="1">
    <citation type="journal article" date="2015" name="Genome Announc.">
        <title>Draft Genome of the Euendolithic (true boring) Cyanobacterium Mastigocoleus testarum strain BC008.</title>
        <authorList>
            <person name="Guida B.S."/>
            <person name="Garcia-Pichel F."/>
        </authorList>
    </citation>
    <scope>NUCLEOTIDE SEQUENCE [LARGE SCALE GENOMIC DNA]</scope>
    <source>
        <strain evidence="1 2">BC008</strain>
    </source>
</reference>
<evidence type="ECO:0000313" key="2">
    <source>
        <dbReference type="Proteomes" id="UP000053372"/>
    </source>
</evidence>